<gene>
    <name evidence="3" type="ORF">Q4610_07100</name>
</gene>
<dbReference type="SUPFAM" id="SSF55797">
    <property type="entry name" value="PR-1-like"/>
    <property type="match status" value="1"/>
</dbReference>
<dbReference type="Pfam" id="PF00188">
    <property type="entry name" value="CAP"/>
    <property type="match status" value="1"/>
</dbReference>
<dbReference type="PROSITE" id="PS01009">
    <property type="entry name" value="CRISP_1"/>
    <property type="match status" value="1"/>
</dbReference>
<reference evidence="3" key="1">
    <citation type="submission" date="2023-07" db="EMBL/GenBank/DDBJ databases">
        <title>Bacterial whole genome sequence for Sphingobium sp. HBC34.</title>
        <authorList>
            <person name="Le V."/>
            <person name="Ko S.-R."/>
            <person name="Ahn C.-Y."/>
            <person name="Oh H.-M."/>
        </authorList>
    </citation>
    <scope>NUCLEOTIDE SEQUENCE</scope>
    <source>
        <strain evidence="3">HBC34</strain>
    </source>
</reference>
<feature type="chain" id="PRO_5045998763" evidence="1">
    <location>
        <begin position="27"/>
        <end position="217"/>
    </location>
</feature>
<protein>
    <submittedName>
        <fullName evidence="3">CAP domain-containing protein</fullName>
    </submittedName>
</protein>
<proteinExistence type="predicted"/>
<dbReference type="SMART" id="SM00198">
    <property type="entry name" value="SCP"/>
    <property type="match status" value="1"/>
</dbReference>
<dbReference type="InterPro" id="IPR001283">
    <property type="entry name" value="CRISP-related"/>
</dbReference>
<feature type="signal peptide" evidence="1">
    <location>
        <begin position="1"/>
        <end position="26"/>
    </location>
</feature>
<dbReference type="EMBL" id="JAUQOM010000002">
    <property type="protein sequence ID" value="MDO7834811.1"/>
    <property type="molecule type" value="Genomic_DNA"/>
</dbReference>
<dbReference type="RefSeq" id="WP_304535287.1">
    <property type="nucleotide sequence ID" value="NZ_JAUQOM010000002.1"/>
</dbReference>
<evidence type="ECO:0000313" key="3">
    <source>
        <dbReference type="EMBL" id="MDO7834811.1"/>
    </source>
</evidence>
<dbReference type="Proteomes" id="UP001176471">
    <property type="component" value="Unassembled WGS sequence"/>
</dbReference>
<evidence type="ECO:0000256" key="1">
    <source>
        <dbReference type="SAM" id="SignalP"/>
    </source>
</evidence>
<dbReference type="PANTHER" id="PTHR10334">
    <property type="entry name" value="CYSTEINE-RICH SECRETORY PROTEIN-RELATED"/>
    <property type="match status" value="1"/>
</dbReference>
<dbReference type="InterPro" id="IPR014044">
    <property type="entry name" value="CAP_dom"/>
</dbReference>
<keyword evidence="1" id="KW-0732">Signal</keyword>
<dbReference type="InterPro" id="IPR035940">
    <property type="entry name" value="CAP_sf"/>
</dbReference>
<evidence type="ECO:0000313" key="4">
    <source>
        <dbReference type="Proteomes" id="UP001176471"/>
    </source>
</evidence>
<name>A0ABT8ZK35_9SPHN</name>
<dbReference type="Gene3D" id="3.40.33.10">
    <property type="entry name" value="CAP"/>
    <property type="match status" value="1"/>
</dbReference>
<dbReference type="InterPro" id="IPR018244">
    <property type="entry name" value="Allrgn_V5/Tpx1_CS"/>
</dbReference>
<organism evidence="3 4">
    <name type="scientific">Sphingobium cyanobacteriorum</name>
    <dbReference type="NCBI Taxonomy" id="3063954"/>
    <lineage>
        <taxon>Bacteria</taxon>
        <taxon>Pseudomonadati</taxon>
        <taxon>Pseudomonadota</taxon>
        <taxon>Alphaproteobacteria</taxon>
        <taxon>Sphingomonadales</taxon>
        <taxon>Sphingomonadaceae</taxon>
        <taxon>Sphingobium</taxon>
    </lineage>
</organism>
<evidence type="ECO:0000259" key="2">
    <source>
        <dbReference type="SMART" id="SM00198"/>
    </source>
</evidence>
<dbReference type="PRINTS" id="PR00837">
    <property type="entry name" value="V5TPXLIKE"/>
</dbReference>
<keyword evidence="4" id="KW-1185">Reference proteome</keyword>
<comment type="caution">
    <text evidence="3">The sequence shown here is derived from an EMBL/GenBank/DDBJ whole genome shotgun (WGS) entry which is preliminary data.</text>
</comment>
<feature type="domain" description="SCP" evidence="2">
    <location>
        <begin position="59"/>
        <end position="200"/>
    </location>
</feature>
<sequence>MAGGSPKPILRAGLWAALIFANGAQAASDGVATPPAAPQSVVMPASYYGMEEAPRGDALLRAVVLDLHNGERAALGLSPLDWDAALAQDAARYAAEMARTGQFRHSPRAGRAVPSGENLWMGPHRLYGYDVMVGAFLAERHLFRPDGKLPDFSTTGRWQDVGHYTQMIWRGTRQVGCALGEGPHYDYLVCRYFPAGNAFGKGPLDMDDAPTLASAER</sequence>
<accession>A0ABT8ZK35</accession>